<dbReference type="Proteomes" id="UP000006695">
    <property type="component" value="Chromosome"/>
</dbReference>
<dbReference type="AlphaFoldDB" id="A5GAS9"/>
<dbReference type="KEGG" id="gur:Gura_1111"/>
<organism evidence="1 2">
    <name type="scientific">Geotalea uraniireducens (strain Rf4)</name>
    <name type="common">Geobacter uraniireducens</name>
    <dbReference type="NCBI Taxonomy" id="351605"/>
    <lineage>
        <taxon>Bacteria</taxon>
        <taxon>Pseudomonadati</taxon>
        <taxon>Thermodesulfobacteriota</taxon>
        <taxon>Desulfuromonadia</taxon>
        <taxon>Geobacterales</taxon>
        <taxon>Geobacteraceae</taxon>
        <taxon>Geotalea</taxon>
    </lineage>
</organism>
<gene>
    <name evidence="1" type="ordered locus">Gura_1111</name>
</gene>
<evidence type="ECO:0000313" key="1">
    <source>
        <dbReference type="EMBL" id="ABQ25317.1"/>
    </source>
</evidence>
<evidence type="ECO:0000313" key="2">
    <source>
        <dbReference type="Proteomes" id="UP000006695"/>
    </source>
</evidence>
<accession>A5GAS9</accession>
<name>A5GAS9_GEOUR</name>
<dbReference type="EMBL" id="CP000698">
    <property type="protein sequence ID" value="ABQ25317.1"/>
    <property type="molecule type" value="Genomic_DNA"/>
</dbReference>
<dbReference type="HOGENOM" id="CLU_1719748_0_0_7"/>
<protein>
    <submittedName>
        <fullName evidence="1">Uncharacterized protein</fullName>
    </submittedName>
</protein>
<reference evidence="1 2" key="1">
    <citation type="submission" date="2007-05" db="EMBL/GenBank/DDBJ databases">
        <title>Complete sequence of Geobacter uraniireducens Rf4.</title>
        <authorList>
            <consortium name="US DOE Joint Genome Institute"/>
            <person name="Copeland A."/>
            <person name="Lucas S."/>
            <person name="Lapidus A."/>
            <person name="Barry K."/>
            <person name="Detter J.C."/>
            <person name="Glavina del Rio T."/>
            <person name="Hammon N."/>
            <person name="Israni S."/>
            <person name="Dalin E."/>
            <person name="Tice H."/>
            <person name="Pitluck S."/>
            <person name="Chertkov O."/>
            <person name="Brettin T."/>
            <person name="Bruce D."/>
            <person name="Han C."/>
            <person name="Schmutz J."/>
            <person name="Larimer F."/>
            <person name="Land M."/>
            <person name="Hauser L."/>
            <person name="Kyrpides N."/>
            <person name="Mikhailova N."/>
            <person name="Shelobolina E."/>
            <person name="Aklujkar M."/>
            <person name="Lovley D."/>
            <person name="Richardson P."/>
        </authorList>
    </citation>
    <scope>NUCLEOTIDE SEQUENCE [LARGE SCALE GENOMIC DNA]</scope>
    <source>
        <strain evidence="1 2">Rf4</strain>
    </source>
</reference>
<sequence>MSDITSIAKTVLPITQLVKVTDELKKLAPPSAANETWLDAAVTFSFSQSAGGANLEGWITYYDGTKVHIQLGKVTAQIGTVAGAAAIPWVRVKPHGEYCGEGTLELNGAWFSASLRLKSSAGDFLIPNVLSAACAGLGDFRLEGTVTYTKAD</sequence>
<keyword evidence="2" id="KW-1185">Reference proteome</keyword>
<proteinExistence type="predicted"/>
<dbReference type="RefSeq" id="WP_011938039.1">
    <property type="nucleotide sequence ID" value="NC_009483.1"/>
</dbReference>